<keyword evidence="5" id="KW-1185">Reference proteome</keyword>
<dbReference type="Proteomes" id="UP001474421">
    <property type="component" value="Unassembled WGS sequence"/>
</dbReference>
<dbReference type="AlphaFoldDB" id="A0AAW1AXU3"/>
<reference evidence="4 5" key="1">
    <citation type="journal article" date="2024" name="Proc. Natl. Acad. Sci. U.S.A.">
        <title>The genetic regulatory architecture and epigenomic basis for age-related changes in rattlesnake venom.</title>
        <authorList>
            <person name="Hogan M.P."/>
            <person name="Holding M.L."/>
            <person name="Nystrom G.S."/>
            <person name="Colston T.J."/>
            <person name="Bartlett D.A."/>
            <person name="Mason A.J."/>
            <person name="Ellsworth S.A."/>
            <person name="Rautsaw R.M."/>
            <person name="Lawrence K.C."/>
            <person name="Strickland J.L."/>
            <person name="He B."/>
            <person name="Fraser P."/>
            <person name="Margres M.J."/>
            <person name="Gilbert D.M."/>
            <person name="Gibbs H.L."/>
            <person name="Parkinson C.L."/>
            <person name="Rokyta D.R."/>
        </authorList>
    </citation>
    <scope>NUCLEOTIDE SEQUENCE [LARGE SCALE GENOMIC DNA]</scope>
    <source>
        <strain evidence="4">DRR0105</strain>
    </source>
</reference>
<dbReference type="PANTHER" id="PTHR11339">
    <property type="entry name" value="EXTRACELLULAR MATRIX GLYCOPROTEIN RELATED"/>
    <property type="match status" value="1"/>
</dbReference>
<keyword evidence="2" id="KW-0325">Glycoprotein</keyword>
<accession>A0AAW1AXU3</accession>
<sequence length="328" mass="36212">NFLPLNVIFWSESTCEKKCQCMLDTHTVICQSENCSADEICQPVSWYHMCQPILSAYCQVLGGQHYTTFDGQRYHFQGDCTYVLSQVCAPSHNQSLTYYQLEAKVQGTASDAPRIEYLRMIVYGQDIVLMTNSTGHVMIGGIKTLLPVVLLGGKIQMRKSGFSVKLDTDFGVTFSYTGNHHVEIGVPARYQNATCGLCGTLNENPSDDFSTPNGSLVESVTLFVRSWQVKNVEDHCGDIRQPTTCPLTKLANYSSSEYCGVLEKSPGPFADCAQMVPVSSLMEVCLNDVCTAGGNQTVLCNLLHIYAEHCQSANITVGQWREQTQCGE</sequence>
<proteinExistence type="predicted"/>
<evidence type="ECO:0000256" key="1">
    <source>
        <dbReference type="ARBA" id="ARBA00023157"/>
    </source>
</evidence>
<dbReference type="InterPro" id="IPR014853">
    <property type="entry name" value="VWF/SSPO/ZAN-like_Cys-rich_dom"/>
</dbReference>
<evidence type="ECO:0000256" key="2">
    <source>
        <dbReference type="ARBA" id="ARBA00023180"/>
    </source>
</evidence>
<gene>
    <name evidence="4" type="ORF">NXF25_015117</name>
</gene>
<evidence type="ECO:0000259" key="3">
    <source>
        <dbReference type="PROSITE" id="PS51233"/>
    </source>
</evidence>
<dbReference type="PROSITE" id="PS51233">
    <property type="entry name" value="VWFD"/>
    <property type="match status" value="1"/>
</dbReference>
<dbReference type="InterPro" id="IPR050780">
    <property type="entry name" value="Mucin_vWF_Thrombospondin_sf"/>
</dbReference>
<evidence type="ECO:0000313" key="5">
    <source>
        <dbReference type="Proteomes" id="UP001474421"/>
    </source>
</evidence>
<dbReference type="InterPro" id="IPR001846">
    <property type="entry name" value="VWF_type-D"/>
</dbReference>
<dbReference type="GO" id="GO:0031012">
    <property type="term" value="C:extracellular matrix"/>
    <property type="evidence" value="ECO:0007669"/>
    <property type="project" value="TreeGrafter"/>
</dbReference>
<dbReference type="Pfam" id="PF08742">
    <property type="entry name" value="C8"/>
    <property type="match status" value="1"/>
</dbReference>
<dbReference type="SMART" id="SM00216">
    <property type="entry name" value="VWD"/>
    <property type="match status" value="1"/>
</dbReference>
<protein>
    <recommendedName>
        <fullName evidence="3">VWFD domain-containing protein</fullName>
    </recommendedName>
</protein>
<dbReference type="SMART" id="SM00832">
    <property type="entry name" value="C8"/>
    <property type="match status" value="1"/>
</dbReference>
<dbReference type="PANTHER" id="PTHR11339:SF413">
    <property type="entry name" value="TECTORIN ALPHA"/>
    <property type="match status" value="1"/>
</dbReference>
<dbReference type="EMBL" id="JAOTOJ010000011">
    <property type="protein sequence ID" value="KAK9394589.1"/>
    <property type="molecule type" value="Genomic_DNA"/>
</dbReference>
<comment type="caution">
    <text evidence="4">The sequence shown here is derived from an EMBL/GenBank/DDBJ whole genome shotgun (WGS) entry which is preliminary data.</text>
</comment>
<dbReference type="GO" id="GO:0005615">
    <property type="term" value="C:extracellular space"/>
    <property type="evidence" value="ECO:0007669"/>
    <property type="project" value="TreeGrafter"/>
</dbReference>
<organism evidence="4 5">
    <name type="scientific">Crotalus adamanteus</name>
    <name type="common">Eastern diamondback rattlesnake</name>
    <dbReference type="NCBI Taxonomy" id="8729"/>
    <lineage>
        <taxon>Eukaryota</taxon>
        <taxon>Metazoa</taxon>
        <taxon>Chordata</taxon>
        <taxon>Craniata</taxon>
        <taxon>Vertebrata</taxon>
        <taxon>Euteleostomi</taxon>
        <taxon>Lepidosauria</taxon>
        <taxon>Squamata</taxon>
        <taxon>Bifurcata</taxon>
        <taxon>Unidentata</taxon>
        <taxon>Episquamata</taxon>
        <taxon>Toxicofera</taxon>
        <taxon>Serpentes</taxon>
        <taxon>Colubroidea</taxon>
        <taxon>Viperidae</taxon>
        <taxon>Crotalinae</taxon>
        <taxon>Crotalus</taxon>
    </lineage>
</organism>
<evidence type="ECO:0000313" key="4">
    <source>
        <dbReference type="EMBL" id="KAK9394589.1"/>
    </source>
</evidence>
<name>A0AAW1AXU3_CROAD</name>
<dbReference type="Pfam" id="PF00094">
    <property type="entry name" value="VWD"/>
    <property type="match status" value="1"/>
</dbReference>
<feature type="non-terminal residue" evidence="4">
    <location>
        <position position="1"/>
    </location>
</feature>
<keyword evidence="1" id="KW-1015">Disulfide bond</keyword>
<feature type="domain" description="VWFD" evidence="3">
    <location>
        <begin position="56"/>
        <end position="237"/>
    </location>
</feature>